<feature type="region of interest" description="Disordered" evidence="3">
    <location>
        <begin position="50"/>
        <end position="79"/>
    </location>
</feature>
<organism evidence="5 6">
    <name type="scientific">Galeopterus variegatus</name>
    <name type="common">Malayan flying lemur</name>
    <name type="synonym">Cynocephalus variegatus</name>
    <dbReference type="NCBI Taxonomy" id="482537"/>
    <lineage>
        <taxon>Eukaryota</taxon>
        <taxon>Metazoa</taxon>
        <taxon>Chordata</taxon>
        <taxon>Craniata</taxon>
        <taxon>Vertebrata</taxon>
        <taxon>Euteleostomi</taxon>
        <taxon>Mammalia</taxon>
        <taxon>Eutheria</taxon>
        <taxon>Euarchontoglires</taxon>
        <taxon>Dermoptera</taxon>
        <taxon>Cynocephalidae</taxon>
        <taxon>Galeopterus</taxon>
    </lineage>
</organism>
<keyword evidence="4" id="KW-0812">Transmembrane</keyword>
<dbReference type="Proteomes" id="UP000694923">
    <property type="component" value="Unplaced"/>
</dbReference>
<proteinExistence type="predicted"/>
<evidence type="ECO:0000313" key="5">
    <source>
        <dbReference type="Proteomes" id="UP000694923"/>
    </source>
</evidence>
<dbReference type="SUPFAM" id="SSF103473">
    <property type="entry name" value="MFS general substrate transporter"/>
    <property type="match status" value="1"/>
</dbReference>
<reference evidence="6" key="1">
    <citation type="submission" date="2025-08" db="UniProtKB">
        <authorList>
            <consortium name="RefSeq"/>
        </authorList>
    </citation>
    <scope>IDENTIFICATION</scope>
</reference>
<feature type="non-terminal residue" evidence="6">
    <location>
        <position position="334"/>
    </location>
</feature>
<evidence type="ECO:0000256" key="4">
    <source>
        <dbReference type="SAM" id="Phobius"/>
    </source>
</evidence>
<gene>
    <name evidence="6" type="primary">LOC103581381</name>
</gene>
<dbReference type="PANTHER" id="PTHR11388:SF95">
    <property type="entry name" value="SOLUTE CARRIER ORGANIC ANION TRANSPORTER FAMILY MEMBER 6A1"/>
    <property type="match status" value="1"/>
</dbReference>
<feature type="region of interest" description="Disordered" evidence="3">
    <location>
        <begin position="112"/>
        <end position="172"/>
    </location>
</feature>
<feature type="transmembrane region" description="Helical" evidence="4">
    <location>
        <begin position="303"/>
        <end position="322"/>
    </location>
</feature>
<dbReference type="Pfam" id="PF03137">
    <property type="entry name" value="OATP"/>
    <property type="match status" value="1"/>
</dbReference>
<feature type="transmembrane region" description="Helical" evidence="4">
    <location>
        <begin position="273"/>
        <end position="291"/>
    </location>
</feature>
<evidence type="ECO:0000313" key="6">
    <source>
        <dbReference type="RefSeq" id="XP_008561451.1"/>
    </source>
</evidence>
<sequence>MANGSRSVPSPVTANFCQGLEGMRISCVRPRDKIAFALYAERVRDTALGGGGEAKKENSLGHSPRATVNPPAGTLASRGGGTFPVEAWAAGALSAPQSSDALARRALGLAQEGSAARGLRKRQERRPEQRRVSRARAAAGPGEAMKEARVQEQPGAAQARPAKGTEAGEAGGRPAYLTTLPAALIRFRRFQKKKRAKSPIFQKGLVAWALNDSLEGPRGLGCIVIPCCQRFNNVRCFVLFYCGLSVCLMVFGLVDVIIANFQKGYYLKIIEESVLQFSYDISSGLIAIFVAHCGGRAKRTTWMAVSSFLIGVGSLFFAFPFFNNRNYEFKVEIE</sequence>
<comment type="subcellular location">
    <subcellularLocation>
        <location evidence="1">Membrane</location>
        <topology evidence="1">Multi-pass membrane protein</topology>
    </subcellularLocation>
</comment>
<dbReference type="InterPro" id="IPR036259">
    <property type="entry name" value="MFS_trans_sf"/>
</dbReference>
<keyword evidence="2" id="KW-1015">Disulfide bond</keyword>
<dbReference type="GeneID" id="103581381"/>
<feature type="transmembrane region" description="Helical" evidence="4">
    <location>
        <begin position="238"/>
        <end position="261"/>
    </location>
</feature>
<accession>A0ABM0PZB0</accession>
<evidence type="ECO:0000256" key="1">
    <source>
        <dbReference type="ARBA" id="ARBA00004141"/>
    </source>
</evidence>
<keyword evidence="4" id="KW-1133">Transmembrane helix</keyword>
<dbReference type="InterPro" id="IPR004156">
    <property type="entry name" value="OATP"/>
</dbReference>
<keyword evidence="4" id="KW-0472">Membrane</keyword>
<evidence type="ECO:0000256" key="2">
    <source>
        <dbReference type="ARBA" id="ARBA00023157"/>
    </source>
</evidence>
<evidence type="ECO:0000256" key="3">
    <source>
        <dbReference type="SAM" id="MobiDB-lite"/>
    </source>
</evidence>
<dbReference type="RefSeq" id="XP_008561451.1">
    <property type="nucleotide sequence ID" value="XM_008563229.1"/>
</dbReference>
<dbReference type="PANTHER" id="PTHR11388">
    <property type="entry name" value="ORGANIC ANION TRANSPORTER"/>
    <property type="match status" value="1"/>
</dbReference>
<keyword evidence="5" id="KW-1185">Reference proteome</keyword>
<protein>
    <submittedName>
        <fullName evidence="6">Solute carrier organic anion transporter family member 6A1-like</fullName>
    </submittedName>
</protein>
<name>A0ABM0PZB0_GALVR</name>